<reference evidence="3" key="1">
    <citation type="submission" date="2003-08" db="EMBL/GenBank/DDBJ databases">
        <authorList>
            <person name="Birren B."/>
            <person name="Nusbaum C."/>
            <person name="Abebe A."/>
            <person name="Abouelleil A."/>
            <person name="Adekoya E."/>
            <person name="Ait-zahra M."/>
            <person name="Allen N."/>
            <person name="Allen T."/>
            <person name="An P."/>
            <person name="Anderson M."/>
            <person name="Anderson S."/>
            <person name="Arachchi H."/>
            <person name="Armbruster J."/>
            <person name="Bachantsang P."/>
            <person name="Baldwin J."/>
            <person name="Barry A."/>
            <person name="Bayul T."/>
            <person name="Blitshsteyn B."/>
            <person name="Bloom T."/>
            <person name="Blye J."/>
            <person name="Boguslavskiy L."/>
            <person name="Borowsky M."/>
            <person name="Boukhgalter B."/>
            <person name="Brunache A."/>
            <person name="Butler J."/>
            <person name="Calixte N."/>
            <person name="Calvo S."/>
            <person name="Camarata J."/>
            <person name="Campo K."/>
            <person name="Chang J."/>
            <person name="Cheshatsang Y."/>
            <person name="Citroen M."/>
            <person name="Collymore A."/>
            <person name="Considine T."/>
            <person name="Cook A."/>
            <person name="Cooke P."/>
            <person name="Corum B."/>
            <person name="Cuomo C."/>
            <person name="David R."/>
            <person name="Dawoe T."/>
            <person name="Degray S."/>
            <person name="Dodge S."/>
            <person name="Dooley K."/>
            <person name="Dorje P."/>
            <person name="Dorjee K."/>
            <person name="Dorris L."/>
            <person name="Duffey N."/>
            <person name="Dupes A."/>
            <person name="Elkins T."/>
            <person name="Engels R."/>
            <person name="Erickson J."/>
            <person name="Farina A."/>
            <person name="Faro S."/>
            <person name="Ferreira P."/>
            <person name="Fischer H."/>
            <person name="Fitzgerald M."/>
            <person name="Foley K."/>
            <person name="Gage D."/>
            <person name="Galagan J."/>
            <person name="Gearin G."/>
            <person name="Gnerre S."/>
            <person name="Gnirke A."/>
            <person name="Goyette A."/>
            <person name="Graham J."/>
            <person name="Grandbois E."/>
            <person name="Gyaltsen K."/>
            <person name="Hafez N."/>
            <person name="Hagopian D."/>
            <person name="Hagos B."/>
            <person name="Hall J."/>
            <person name="Hatcher B."/>
            <person name="Heller A."/>
            <person name="Higgins H."/>
            <person name="Honan T."/>
            <person name="Horn A."/>
            <person name="Houde N."/>
            <person name="Hughes L."/>
            <person name="Hulme W."/>
            <person name="Husby E."/>
            <person name="Iliev I."/>
            <person name="Jaffe D."/>
            <person name="Jones C."/>
            <person name="Kamal M."/>
            <person name="Kamat A."/>
            <person name="Kamvysselis M."/>
            <person name="Karlsson E."/>
            <person name="Kells C."/>
            <person name="Kieu A."/>
            <person name="Kisner P."/>
            <person name="Kodira C."/>
            <person name="Kulbokas E."/>
            <person name="Labutti K."/>
            <person name="Lama D."/>
            <person name="Landers T."/>
            <person name="Leger J."/>
            <person name="Levine S."/>
            <person name="Lewis D."/>
            <person name="Lewis T."/>
            <person name="Lindblad-toh K."/>
            <person name="Liu X."/>
            <person name="Lokyitsang T."/>
            <person name="Lokyitsang Y."/>
            <person name="Lucien O."/>
            <person name="Lui A."/>
            <person name="Ma L.J."/>
            <person name="Mabbitt R."/>
            <person name="Macdonald J."/>
            <person name="Maclean C."/>
            <person name="Major J."/>
            <person name="Manning J."/>
            <person name="Marabella R."/>
            <person name="Maru K."/>
            <person name="Matthews C."/>
            <person name="Mauceli E."/>
            <person name="Mccarthy M."/>
            <person name="Mcdonough S."/>
            <person name="Mcghee T."/>
            <person name="Meldrim J."/>
            <person name="Meneus L."/>
            <person name="Mesirov J."/>
            <person name="Mihalev A."/>
            <person name="Mihova T."/>
            <person name="Mikkelsen T."/>
            <person name="Mlenga V."/>
            <person name="Moru K."/>
            <person name="Mozes J."/>
            <person name="Mulrain L."/>
            <person name="Munson G."/>
            <person name="Naylor J."/>
            <person name="Newes C."/>
            <person name="Nguyen C."/>
            <person name="Nguyen N."/>
            <person name="Nguyen T."/>
            <person name="Nicol R."/>
            <person name="Nielsen C."/>
            <person name="Nizzari M."/>
            <person name="Norbu C."/>
            <person name="Norbu N."/>
            <person name="O'donnell P."/>
            <person name="Okoawo O."/>
            <person name="O'leary S."/>
            <person name="Omotosho B."/>
            <person name="O'neill K."/>
            <person name="Osman S."/>
            <person name="Parker S."/>
            <person name="Perrin D."/>
            <person name="Phunkhang P."/>
            <person name="Piqani B."/>
            <person name="Purcell S."/>
            <person name="Rachupka T."/>
            <person name="Ramasamy U."/>
            <person name="Rameau R."/>
            <person name="Ray V."/>
            <person name="Raymond C."/>
            <person name="Retta R."/>
            <person name="Richardson S."/>
            <person name="Rise C."/>
            <person name="Rodriguez J."/>
            <person name="Rogers J."/>
            <person name="Rogov P."/>
            <person name="Rutman M."/>
            <person name="Schupbach R."/>
            <person name="Seaman C."/>
            <person name="Settipalli S."/>
            <person name="Sharpe T."/>
            <person name="Sheridan J."/>
            <person name="Sherpa N."/>
            <person name="Shi J."/>
            <person name="Smirnov S."/>
            <person name="Smith C."/>
            <person name="Sougnez C."/>
            <person name="Spencer B."/>
            <person name="Stalker J."/>
            <person name="Stange-thomann N."/>
            <person name="Stavropoulos S."/>
            <person name="Stetson K."/>
            <person name="Stone C."/>
            <person name="Stone S."/>
            <person name="Stubbs M."/>
            <person name="Talamas J."/>
            <person name="Tchuinga P."/>
            <person name="Tenzing P."/>
            <person name="Tesfaye S."/>
            <person name="Theodore J."/>
            <person name="Thoulutsang Y."/>
            <person name="Topham K."/>
            <person name="Towey S."/>
            <person name="Tsamla T."/>
            <person name="Tsomo N."/>
            <person name="Vallee D."/>
            <person name="Vassiliev H."/>
            <person name="Venkataraman V."/>
            <person name="Vinson J."/>
            <person name="Vo A."/>
            <person name="Wade C."/>
            <person name="Wang S."/>
            <person name="Wangchuk T."/>
            <person name="Wangdi T."/>
            <person name="Whittaker C."/>
            <person name="Wilkinson J."/>
            <person name="Wu Y."/>
            <person name="Wyman D."/>
            <person name="Yadav S."/>
            <person name="Yang S."/>
            <person name="Yang X."/>
            <person name="Yeager S."/>
            <person name="Yee E."/>
            <person name="Young G."/>
            <person name="Zainoun J."/>
            <person name="Zembeck L."/>
            <person name="Zimmer A."/>
            <person name="Zody M."/>
            <person name="Lander E."/>
        </authorList>
    </citation>
    <scope>NUCLEOTIDE SEQUENCE [LARGE SCALE GENOMIC DNA]</scope>
</reference>
<name>H2ZNV2_CIOSA</name>
<evidence type="ECO:0000313" key="3">
    <source>
        <dbReference type="Proteomes" id="UP000007875"/>
    </source>
</evidence>
<accession>H2ZNV2</accession>
<dbReference type="HOGENOM" id="CLU_051576_0_0_1"/>
<keyword evidence="3" id="KW-1185">Reference proteome</keyword>
<dbReference type="PANTHER" id="PTHR11215:SF1">
    <property type="entry name" value="MYG1 EXONUCLEASE"/>
    <property type="match status" value="1"/>
</dbReference>
<evidence type="ECO:0000256" key="1">
    <source>
        <dbReference type="ARBA" id="ARBA00010105"/>
    </source>
</evidence>
<dbReference type="GeneTree" id="ENSGT00390000010265"/>
<evidence type="ECO:0000313" key="2">
    <source>
        <dbReference type="Ensembl" id="ENSCSAVP00000019268.1"/>
    </source>
</evidence>
<reference evidence="2" key="2">
    <citation type="submission" date="2025-08" db="UniProtKB">
        <authorList>
            <consortium name="Ensembl"/>
        </authorList>
    </citation>
    <scope>IDENTIFICATION</scope>
</reference>
<dbReference type="Pfam" id="PF03690">
    <property type="entry name" value="MYG1_exonuc"/>
    <property type="match status" value="1"/>
</dbReference>
<dbReference type="PANTHER" id="PTHR11215">
    <property type="entry name" value="METAL DEPENDENT HYDROLASE - RELATED"/>
    <property type="match status" value="1"/>
</dbReference>
<protein>
    <submittedName>
        <fullName evidence="2">Uncharacterized protein</fullName>
    </submittedName>
</protein>
<sequence>KIGTHNGTFHCDEVLACYLLKLLPRYKDAEVVRTRDMDIIEKCDIVVDVGGIHDHERCRYDHHQRTFAHTMNSLRPEKTWTTKLSSAGLVYCHYGEEILAAVMGEKGRDEKTVSIIYDKKLFEDAMTMVGKEFEDCVHGYVDAWLPARDIVVKAVNQRFEVSDAGLVIVLDQFCPWKEHLLNLEDEGFVKNGEILYVLYEDNAQKWRIQCVPAGRNTFENRLSLLADWRGLRDDELSKVSGIAGCVFVHASGFIGGNATRDGALNMA</sequence>
<comment type="similarity">
    <text evidence="1">Belongs to the MYG1 family.</text>
</comment>
<reference evidence="2" key="3">
    <citation type="submission" date="2025-09" db="UniProtKB">
        <authorList>
            <consortium name="Ensembl"/>
        </authorList>
    </citation>
    <scope>IDENTIFICATION</scope>
</reference>
<dbReference type="GO" id="GO:0005634">
    <property type="term" value="C:nucleus"/>
    <property type="evidence" value="ECO:0007669"/>
    <property type="project" value="TreeGrafter"/>
</dbReference>
<dbReference type="AlphaFoldDB" id="H2ZNV2"/>
<dbReference type="InterPro" id="IPR003226">
    <property type="entry name" value="MYG1_exonuclease"/>
</dbReference>
<organism evidence="2 3">
    <name type="scientific">Ciona savignyi</name>
    <name type="common">Pacific transparent sea squirt</name>
    <dbReference type="NCBI Taxonomy" id="51511"/>
    <lineage>
        <taxon>Eukaryota</taxon>
        <taxon>Metazoa</taxon>
        <taxon>Chordata</taxon>
        <taxon>Tunicata</taxon>
        <taxon>Ascidiacea</taxon>
        <taxon>Phlebobranchia</taxon>
        <taxon>Cionidae</taxon>
        <taxon>Ciona</taxon>
    </lineage>
</organism>
<dbReference type="GO" id="GO:0005737">
    <property type="term" value="C:cytoplasm"/>
    <property type="evidence" value="ECO:0007669"/>
    <property type="project" value="TreeGrafter"/>
</dbReference>
<dbReference type="Proteomes" id="UP000007875">
    <property type="component" value="Unassembled WGS sequence"/>
</dbReference>
<proteinExistence type="inferred from homology"/>
<dbReference type="Ensembl" id="ENSCSAVT00000019476.1">
    <property type="protein sequence ID" value="ENSCSAVP00000019268.1"/>
    <property type="gene ID" value="ENSCSAVG00000011311.1"/>
</dbReference>